<dbReference type="GO" id="GO:0000049">
    <property type="term" value="F:tRNA binding"/>
    <property type="evidence" value="ECO:0007669"/>
    <property type="project" value="TreeGrafter"/>
</dbReference>
<feature type="domain" description="ELP1 N-terminal second beta-propeller" evidence="7">
    <location>
        <begin position="337"/>
        <end position="483"/>
    </location>
</feature>
<evidence type="ECO:0000259" key="6">
    <source>
        <dbReference type="Pfam" id="PF04762"/>
    </source>
</evidence>
<dbReference type="Pfam" id="PF04762">
    <property type="entry name" value="Beta-prop_ELP1_1st"/>
    <property type="match status" value="1"/>
</dbReference>
<evidence type="ECO:0000256" key="1">
    <source>
        <dbReference type="ARBA" id="ARBA00004496"/>
    </source>
</evidence>
<gene>
    <name evidence="10" type="ORF">FRACYDRAFT_180619</name>
</gene>
<dbReference type="GO" id="GO:0005829">
    <property type="term" value="C:cytosol"/>
    <property type="evidence" value="ECO:0007669"/>
    <property type="project" value="TreeGrafter"/>
</dbReference>
<evidence type="ECO:0000256" key="5">
    <source>
        <dbReference type="ARBA" id="ARBA00022694"/>
    </source>
</evidence>
<sequence>MNASFEVLAEINIPKYIPSSTSVDSRISATWRPDGSLCAVSSIDVEDSMRNVRIYKRETLEPHAIGRSEDASGALVKNLQNANIAWAGTGCSQLLASVQRKGKKTHQVVFFEPNGLRHREFLLREAPSTVVSSLHWNATSDVLAVVLREEDGTDKIQLWHRCNYHWYLKRELRYHDRRVQLVKFSKDNPHELIVLLDCFEWREYEVRWDPSTTLSFQDSSLAFVVDGSSLNLTAFNKAVIPPPMFANTYKMDFPISGITFCKATQYLGSSLILMSNGDLVFLHCTIGSMVSYSQIKVLWGDTKDIDILSLRSFLIVGVEVDTIHVVAFLCAPGRLQCAVQWSDSIDGCLLQLRDGSLLEYERSRSTSILPSEVEPLLELCPWIKAIKDSAPYSDTSHSSRLVFGLSSRSRLYFNDVMLTESASSFVLSLDHEFLSYVTSGSRCQVRFLPLKELHDFDPLMGLEHNYLLEGYEPRSVEQGSRLVAILPQQPQMILQMPRGNLEGVYPRALVLRFVMSRIIRGEYSETFRMMRKHKVDLNLIVDLHPKEFLESGISSFVKQVDVIDYLNLFVSNLQDYDVTESRFPVPTWLRGKSDKSKEWFDFSTKVNEVCRKARSVMIDIEKSGDKPNRYYLLPILSTFAKENPPRLDEALSLIKDDALKVHSGKLSTNPLFSETAQSSIRYLAFLAEYVLLFETALGMYDYDIARAVARNSQMDPKMYLPLLKRFNALPKFFSRYEVDMRLKRFDTALTNLYQSGNSFEDCMQLINDHKLYKLGLNLFRADTDKTKTILIALGNSLMEEKRPSTALAVFLSTDPPYIDGAIRAARGAHDWRCYFSLLDAEDNERSTDQEEYRIERRRQAAREIANEITTSNYSSKTKRKAYSDASRILMDYGDDLIGAVDCLITAECWSEGYRVANLHSRQDLTNKCI</sequence>
<dbReference type="Pfam" id="PF23797">
    <property type="entry name" value="Beta-prop_ELP1_2nd"/>
    <property type="match status" value="2"/>
</dbReference>
<dbReference type="KEGG" id="fcy:FRACYDRAFT_180619"/>
<keyword evidence="5" id="KW-0819">tRNA processing</keyword>
<dbReference type="AlphaFoldDB" id="A0A1E7FQM4"/>
<name>A0A1E7FQM4_9STRA</name>
<comment type="subcellular location">
    <subcellularLocation>
        <location evidence="1">Cytoplasm</location>
    </subcellularLocation>
</comment>
<feature type="non-terminal residue" evidence="10">
    <location>
        <position position="929"/>
    </location>
</feature>
<dbReference type="UniPathway" id="UPA00988"/>
<dbReference type="SUPFAM" id="SSF50978">
    <property type="entry name" value="WD40 repeat-like"/>
    <property type="match status" value="1"/>
</dbReference>
<dbReference type="EMBL" id="KV784354">
    <property type="protein sequence ID" value="OEU20470.1"/>
    <property type="molecule type" value="Genomic_DNA"/>
</dbReference>
<feature type="domain" description="ELP1 alpha-solenoid" evidence="9">
    <location>
        <begin position="507"/>
        <end position="724"/>
    </location>
</feature>
<comment type="similarity">
    <text evidence="3">Belongs to the ELP1/IKA1 family.</text>
</comment>
<dbReference type="OrthoDB" id="40048at2759"/>
<evidence type="ECO:0000313" key="10">
    <source>
        <dbReference type="EMBL" id="OEU20470.1"/>
    </source>
</evidence>
<evidence type="ECO:0000256" key="4">
    <source>
        <dbReference type="ARBA" id="ARBA00022490"/>
    </source>
</evidence>
<evidence type="ECO:0000259" key="8">
    <source>
        <dbReference type="Pfam" id="PF23878"/>
    </source>
</evidence>
<keyword evidence="11" id="KW-1185">Reference proteome</keyword>
<dbReference type="InterPro" id="IPR056166">
    <property type="entry name" value="TPR_ELP1"/>
</dbReference>
<dbReference type="InterPro" id="IPR006849">
    <property type="entry name" value="Elp1"/>
</dbReference>
<dbReference type="InterPro" id="IPR056167">
    <property type="entry name" value="A-sol_ELP1"/>
</dbReference>
<evidence type="ECO:0000256" key="2">
    <source>
        <dbReference type="ARBA" id="ARBA00005043"/>
    </source>
</evidence>
<dbReference type="Pfam" id="PF23925">
    <property type="entry name" value="A-sol_ELP1"/>
    <property type="match status" value="1"/>
</dbReference>
<feature type="domain" description="ELP1 N-terminal second beta-propeller" evidence="7">
    <location>
        <begin position="224"/>
        <end position="302"/>
    </location>
</feature>
<dbReference type="Proteomes" id="UP000095751">
    <property type="component" value="Unassembled WGS sequence"/>
</dbReference>
<dbReference type="InterPro" id="IPR056164">
    <property type="entry name" value="Beta-prop_ELP1_1st"/>
</dbReference>
<dbReference type="GO" id="GO:0002926">
    <property type="term" value="P:tRNA wobble base 5-methoxycarbonylmethyl-2-thiouridinylation"/>
    <property type="evidence" value="ECO:0007669"/>
    <property type="project" value="TreeGrafter"/>
</dbReference>
<evidence type="ECO:0000313" key="11">
    <source>
        <dbReference type="Proteomes" id="UP000095751"/>
    </source>
</evidence>
<evidence type="ECO:0000259" key="7">
    <source>
        <dbReference type="Pfam" id="PF23797"/>
    </source>
</evidence>
<evidence type="ECO:0000256" key="3">
    <source>
        <dbReference type="ARBA" id="ARBA00006086"/>
    </source>
</evidence>
<organism evidence="10 11">
    <name type="scientific">Fragilariopsis cylindrus CCMP1102</name>
    <dbReference type="NCBI Taxonomy" id="635003"/>
    <lineage>
        <taxon>Eukaryota</taxon>
        <taxon>Sar</taxon>
        <taxon>Stramenopiles</taxon>
        <taxon>Ochrophyta</taxon>
        <taxon>Bacillariophyta</taxon>
        <taxon>Bacillariophyceae</taxon>
        <taxon>Bacillariophycidae</taxon>
        <taxon>Bacillariales</taxon>
        <taxon>Bacillariaceae</taxon>
        <taxon>Fragilariopsis</taxon>
    </lineage>
</organism>
<dbReference type="PANTHER" id="PTHR12747:SF0">
    <property type="entry name" value="ELONGATOR COMPLEX PROTEIN 1"/>
    <property type="match status" value="1"/>
</dbReference>
<dbReference type="PANTHER" id="PTHR12747">
    <property type="entry name" value="ELONGATOR COMPLEX PROTEIN 1"/>
    <property type="match status" value="1"/>
</dbReference>
<evidence type="ECO:0000259" key="9">
    <source>
        <dbReference type="Pfam" id="PF23925"/>
    </source>
</evidence>
<keyword evidence="4" id="KW-0963">Cytoplasm</keyword>
<reference evidence="10 11" key="1">
    <citation type="submission" date="2016-09" db="EMBL/GenBank/DDBJ databases">
        <title>Extensive genetic diversity and differential bi-allelic expression allows diatom success in the polar Southern Ocean.</title>
        <authorList>
            <consortium name="DOE Joint Genome Institute"/>
            <person name="Mock T."/>
            <person name="Otillar R.P."/>
            <person name="Strauss J."/>
            <person name="Dupont C."/>
            <person name="Frickenhaus S."/>
            <person name="Maumus F."/>
            <person name="Mcmullan M."/>
            <person name="Sanges R."/>
            <person name="Schmutz J."/>
            <person name="Toseland A."/>
            <person name="Valas R."/>
            <person name="Veluchamy A."/>
            <person name="Ward B.J."/>
            <person name="Allen A."/>
            <person name="Barry K."/>
            <person name="Falciatore A."/>
            <person name="Ferrante M."/>
            <person name="Fortunato A.E."/>
            <person name="Gloeckner G."/>
            <person name="Gruber A."/>
            <person name="Hipkin R."/>
            <person name="Janech M."/>
            <person name="Kroth P."/>
            <person name="Leese F."/>
            <person name="Lindquist E."/>
            <person name="Lyon B.R."/>
            <person name="Martin J."/>
            <person name="Mayer C."/>
            <person name="Parker M."/>
            <person name="Quesneville H."/>
            <person name="Raymond J."/>
            <person name="Uhlig C."/>
            <person name="Valentin K.U."/>
            <person name="Worden A.Z."/>
            <person name="Armbrust E.V."/>
            <person name="Bowler C."/>
            <person name="Green B."/>
            <person name="Moulton V."/>
            <person name="Van Oosterhout C."/>
            <person name="Grigoriev I."/>
        </authorList>
    </citation>
    <scope>NUCLEOTIDE SEQUENCE [LARGE SCALE GENOMIC DNA]</scope>
    <source>
        <strain evidence="10 11">CCMP1102</strain>
    </source>
</reference>
<dbReference type="InterPro" id="IPR036322">
    <property type="entry name" value="WD40_repeat_dom_sf"/>
</dbReference>
<feature type="domain" description="ELP1 first N-terminal beta-propeller" evidence="6">
    <location>
        <begin position="22"/>
        <end position="179"/>
    </location>
</feature>
<dbReference type="GO" id="GO:0033588">
    <property type="term" value="C:elongator holoenzyme complex"/>
    <property type="evidence" value="ECO:0007669"/>
    <property type="project" value="InterPro"/>
</dbReference>
<accession>A0A1E7FQM4</accession>
<dbReference type="InParanoid" id="A0A1E7FQM4"/>
<feature type="domain" description="ELP1 TPR" evidence="8">
    <location>
        <begin position="734"/>
        <end position="913"/>
    </location>
</feature>
<comment type="pathway">
    <text evidence="2">tRNA modification; 5-methoxycarbonylmethyl-2-thiouridine-tRNA biosynthesis.</text>
</comment>
<dbReference type="InterPro" id="IPR056165">
    <property type="entry name" value="Beta-prop_ELP1_2nd"/>
</dbReference>
<proteinExistence type="inferred from homology"/>
<dbReference type="Pfam" id="PF23878">
    <property type="entry name" value="TPR_ELP1"/>
    <property type="match status" value="1"/>
</dbReference>
<protein>
    <submittedName>
        <fullName evidence="10">IKI3-domain-containing protein</fullName>
    </submittedName>
</protein>